<sequence length="368" mass="42343">MIRERCRKVYSPGQHLSVDESLVLFKGRLHFRQYIKTKRARFGIKVYELTTADGITLDFLVYCGTGMYDDDKNSTMPSSQRIPIELMGPFLNKGHIVFTDNYYTSPSLASYLLSKRTYICGTIRANRKHYSKEILNDQLAKGTAVFYKTRNEDNKMLACKHRATKDKSGNKQKVVYMLSTYHNPVMVETRKSDKNGNIILKPSMVKSYNVHMGGVDRVDQQLHGIQALRKSYKWYKKLAFRLILQCALNSQKIYTHSTGRHISYLDFLMSNIKLLFSLTPEIPHNPSLVVGEDFERLTGRHFPSMLPPGKPGNDDRHHKRCRVCYAKGKLTAKGHPLKTVFVCIFCPSQPGLHPDECFQIYHTVLDYS</sequence>
<dbReference type="InterPro" id="IPR029526">
    <property type="entry name" value="PGBD"/>
</dbReference>
<protein>
    <submittedName>
        <fullName evidence="4">PiggyBac transposable element-derived protein 4-like</fullName>
    </submittedName>
</protein>
<dbReference type="Pfam" id="PF13842">
    <property type="entry name" value="zf-Tnp_2"/>
    <property type="match status" value="1"/>
</dbReference>
<dbReference type="RefSeq" id="XP_065642345.1">
    <property type="nucleotide sequence ID" value="XM_065786273.1"/>
</dbReference>
<evidence type="ECO:0000259" key="1">
    <source>
        <dbReference type="Pfam" id="PF13842"/>
    </source>
</evidence>
<proteinExistence type="predicted"/>
<dbReference type="Pfam" id="PF13843">
    <property type="entry name" value="DDE_Tnp_1_7"/>
    <property type="match status" value="1"/>
</dbReference>
<gene>
    <name evidence="4" type="primary">LOC136073976</name>
</gene>
<dbReference type="InterPro" id="IPR032718">
    <property type="entry name" value="PGBD4_Znf_C"/>
</dbReference>
<evidence type="ECO:0000313" key="3">
    <source>
        <dbReference type="Proteomes" id="UP001652625"/>
    </source>
</evidence>
<organism evidence="3 4">
    <name type="scientific">Hydra vulgaris</name>
    <name type="common">Hydra</name>
    <name type="synonym">Hydra attenuata</name>
    <dbReference type="NCBI Taxonomy" id="6087"/>
    <lineage>
        <taxon>Eukaryota</taxon>
        <taxon>Metazoa</taxon>
        <taxon>Cnidaria</taxon>
        <taxon>Hydrozoa</taxon>
        <taxon>Hydroidolina</taxon>
        <taxon>Anthoathecata</taxon>
        <taxon>Aplanulata</taxon>
        <taxon>Hydridae</taxon>
        <taxon>Hydra</taxon>
    </lineage>
</organism>
<dbReference type="Proteomes" id="UP001652625">
    <property type="component" value="Chromosome 01"/>
</dbReference>
<accession>A0ABM4B0R3</accession>
<feature type="domain" description="PiggyBac transposable element-derived protein 4 C-terminal zinc-finger" evidence="1">
    <location>
        <begin position="313"/>
        <end position="362"/>
    </location>
</feature>
<dbReference type="GeneID" id="136073976"/>
<evidence type="ECO:0000313" key="4">
    <source>
        <dbReference type="RefSeq" id="XP_065642345.1"/>
    </source>
</evidence>
<reference evidence="4" key="2">
    <citation type="submission" date="2025-08" db="UniProtKB">
        <authorList>
            <consortium name="RefSeq"/>
        </authorList>
    </citation>
    <scope>IDENTIFICATION</scope>
</reference>
<feature type="domain" description="PiggyBac transposable element-derived protein" evidence="2">
    <location>
        <begin position="3"/>
        <end position="250"/>
    </location>
</feature>
<dbReference type="PANTHER" id="PTHR46599">
    <property type="entry name" value="PIGGYBAC TRANSPOSABLE ELEMENT-DERIVED PROTEIN 4"/>
    <property type="match status" value="1"/>
</dbReference>
<dbReference type="PANTHER" id="PTHR46599:SF3">
    <property type="entry name" value="PIGGYBAC TRANSPOSABLE ELEMENT-DERIVED PROTEIN 4"/>
    <property type="match status" value="1"/>
</dbReference>
<name>A0ABM4B0R3_HYDVU</name>
<evidence type="ECO:0000259" key="2">
    <source>
        <dbReference type="Pfam" id="PF13843"/>
    </source>
</evidence>
<reference evidence="3" key="1">
    <citation type="submission" date="2025-05" db="UniProtKB">
        <authorList>
            <consortium name="RefSeq"/>
        </authorList>
    </citation>
    <scope>NUCLEOTIDE SEQUENCE [LARGE SCALE GENOMIC DNA]</scope>
</reference>
<keyword evidence="3" id="KW-1185">Reference proteome</keyword>